<evidence type="ECO:0000256" key="7">
    <source>
        <dbReference type="ARBA" id="ARBA00023237"/>
    </source>
</evidence>
<evidence type="ECO:0000313" key="14">
    <source>
        <dbReference type="Proteomes" id="UP000263900"/>
    </source>
</evidence>
<evidence type="ECO:0000256" key="8">
    <source>
        <dbReference type="PROSITE-ProRule" id="PRU01360"/>
    </source>
</evidence>
<keyword evidence="7 8" id="KW-0998">Cell outer membrane</keyword>
<dbReference type="AlphaFoldDB" id="A0A3B7MP14"/>
<organism evidence="13 14">
    <name type="scientific">Paraflavitalea soli</name>
    <dbReference type="NCBI Taxonomy" id="2315862"/>
    <lineage>
        <taxon>Bacteria</taxon>
        <taxon>Pseudomonadati</taxon>
        <taxon>Bacteroidota</taxon>
        <taxon>Chitinophagia</taxon>
        <taxon>Chitinophagales</taxon>
        <taxon>Chitinophagaceae</taxon>
        <taxon>Paraflavitalea</taxon>
    </lineage>
</organism>
<dbReference type="Pfam" id="PF07715">
    <property type="entry name" value="Plug"/>
    <property type="match status" value="1"/>
</dbReference>
<dbReference type="PROSITE" id="PS52016">
    <property type="entry name" value="TONB_DEPENDENT_REC_3"/>
    <property type="match status" value="1"/>
</dbReference>
<evidence type="ECO:0000256" key="10">
    <source>
        <dbReference type="SAM" id="SignalP"/>
    </source>
</evidence>
<reference evidence="13 14" key="1">
    <citation type="submission" date="2018-09" db="EMBL/GenBank/DDBJ databases">
        <title>Genome sequencing of strain 6GH32-13.</title>
        <authorList>
            <person name="Weon H.-Y."/>
            <person name="Heo J."/>
            <person name="Kwon S.-W."/>
        </authorList>
    </citation>
    <scope>NUCLEOTIDE SEQUENCE [LARGE SCALE GENOMIC DNA]</scope>
    <source>
        <strain evidence="13 14">5GH32-13</strain>
    </source>
</reference>
<evidence type="ECO:0000256" key="1">
    <source>
        <dbReference type="ARBA" id="ARBA00004571"/>
    </source>
</evidence>
<feature type="domain" description="TonB-dependent receptor plug" evidence="12">
    <location>
        <begin position="112"/>
        <end position="220"/>
    </location>
</feature>
<comment type="similarity">
    <text evidence="8 9">Belongs to the TonB-dependent receptor family.</text>
</comment>
<keyword evidence="4 8" id="KW-0812">Transmembrane</keyword>
<dbReference type="InterPro" id="IPR037066">
    <property type="entry name" value="Plug_dom_sf"/>
</dbReference>
<evidence type="ECO:0000256" key="2">
    <source>
        <dbReference type="ARBA" id="ARBA00022448"/>
    </source>
</evidence>
<dbReference type="InterPro" id="IPR023997">
    <property type="entry name" value="TonB-dep_OMP_SusC/RagA_CS"/>
</dbReference>
<dbReference type="EMBL" id="CP032157">
    <property type="protein sequence ID" value="AXY75898.1"/>
    <property type="molecule type" value="Genomic_DNA"/>
</dbReference>
<dbReference type="InterPro" id="IPR023996">
    <property type="entry name" value="TonB-dep_OMP_SusC/RagA"/>
</dbReference>
<evidence type="ECO:0000256" key="9">
    <source>
        <dbReference type="RuleBase" id="RU003357"/>
    </source>
</evidence>
<dbReference type="RefSeq" id="WP_119051779.1">
    <property type="nucleotide sequence ID" value="NZ_CP032157.1"/>
</dbReference>
<keyword evidence="5 9" id="KW-0798">TonB box</keyword>
<dbReference type="SUPFAM" id="SSF56935">
    <property type="entry name" value="Porins"/>
    <property type="match status" value="1"/>
</dbReference>
<dbReference type="KEGG" id="pseg:D3H65_18775"/>
<dbReference type="Pfam" id="PF00593">
    <property type="entry name" value="TonB_dep_Rec_b-barrel"/>
    <property type="match status" value="1"/>
</dbReference>
<dbReference type="InterPro" id="IPR008969">
    <property type="entry name" value="CarboxyPept-like_regulatory"/>
</dbReference>
<dbReference type="Pfam" id="PF13715">
    <property type="entry name" value="CarbopepD_reg_2"/>
    <property type="match status" value="1"/>
</dbReference>
<evidence type="ECO:0000313" key="13">
    <source>
        <dbReference type="EMBL" id="AXY75898.1"/>
    </source>
</evidence>
<evidence type="ECO:0000259" key="11">
    <source>
        <dbReference type="Pfam" id="PF00593"/>
    </source>
</evidence>
<comment type="subcellular location">
    <subcellularLocation>
        <location evidence="1 8">Cell outer membrane</location>
        <topology evidence="1 8">Multi-pass membrane protein</topology>
    </subcellularLocation>
</comment>
<gene>
    <name evidence="13" type="ORF">D3H65_18775</name>
</gene>
<feature type="domain" description="TonB-dependent receptor-like beta-barrel" evidence="11">
    <location>
        <begin position="426"/>
        <end position="944"/>
    </location>
</feature>
<dbReference type="InterPro" id="IPR039426">
    <property type="entry name" value="TonB-dep_rcpt-like"/>
</dbReference>
<name>A0A3B7MP14_9BACT</name>
<keyword evidence="10" id="KW-0732">Signal</keyword>
<evidence type="ECO:0000256" key="3">
    <source>
        <dbReference type="ARBA" id="ARBA00022452"/>
    </source>
</evidence>
<evidence type="ECO:0000259" key="12">
    <source>
        <dbReference type="Pfam" id="PF07715"/>
    </source>
</evidence>
<keyword evidence="13" id="KW-0675">Receptor</keyword>
<dbReference type="NCBIfam" id="TIGR04056">
    <property type="entry name" value="OMP_RagA_SusC"/>
    <property type="match status" value="1"/>
</dbReference>
<dbReference type="InterPro" id="IPR012910">
    <property type="entry name" value="Plug_dom"/>
</dbReference>
<feature type="chain" id="PRO_5017658240" evidence="10">
    <location>
        <begin position="20"/>
        <end position="985"/>
    </location>
</feature>
<proteinExistence type="inferred from homology"/>
<dbReference type="NCBIfam" id="TIGR04057">
    <property type="entry name" value="SusC_RagA_signa"/>
    <property type="match status" value="1"/>
</dbReference>
<keyword evidence="14" id="KW-1185">Reference proteome</keyword>
<protein>
    <submittedName>
        <fullName evidence="13">TonB-dependent receptor</fullName>
    </submittedName>
</protein>
<evidence type="ECO:0000256" key="6">
    <source>
        <dbReference type="ARBA" id="ARBA00023136"/>
    </source>
</evidence>
<keyword evidence="2 8" id="KW-0813">Transport</keyword>
<evidence type="ECO:0000256" key="5">
    <source>
        <dbReference type="ARBA" id="ARBA00023077"/>
    </source>
</evidence>
<dbReference type="SUPFAM" id="SSF49464">
    <property type="entry name" value="Carboxypeptidase regulatory domain-like"/>
    <property type="match status" value="1"/>
</dbReference>
<dbReference type="Gene3D" id="2.40.170.20">
    <property type="entry name" value="TonB-dependent receptor, beta-barrel domain"/>
    <property type="match status" value="1"/>
</dbReference>
<evidence type="ECO:0000256" key="4">
    <source>
        <dbReference type="ARBA" id="ARBA00022692"/>
    </source>
</evidence>
<dbReference type="InterPro" id="IPR036942">
    <property type="entry name" value="Beta-barrel_TonB_sf"/>
</dbReference>
<keyword evidence="3 8" id="KW-1134">Transmembrane beta strand</keyword>
<accession>A0A3B7MP14</accession>
<dbReference type="InterPro" id="IPR000531">
    <property type="entry name" value="Beta-barrel_TonB"/>
</dbReference>
<dbReference type="GO" id="GO:0009279">
    <property type="term" value="C:cell outer membrane"/>
    <property type="evidence" value="ECO:0007669"/>
    <property type="project" value="UniProtKB-SubCell"/>
</dbReference>
<dbReference type="Proteomes" id="UP000263900">
    <property type="component" value="Chromosome"/>
</dbReference>
<keyword evidence="6 8" id="KW-0472">Membrane</keyword>
<dbReference type="Gene3D" id="2.60.40.1120">
    <property type="entry name" value="Carboxypeptidase-like, regulatory domain"/>
    <property type="match status" value="1"/>
</dbReference>
<sequence>MRKILLHFLAMFITIYSFAQSKNINGRIVDEKGEPVAFASVKIKGARTGVAADAAGNFTIRAAIGDVLVISSAGSADKEVTVTDVPLINVQLARGQGALTEVLVTGYSTRSKRASAGSASVVAIDEVRTQPAASFDQLLQGQATGVNVRSGTGQPGAAAEILIRGRGSITGSTAPLYIVDGVQINSADFATLNQGDFENISILKDAASTSIYGSRGAGGVVVITTRRGRAGAVRFNYDVQYGQSKWPRQKLKLMNTQEKLAYEIDRGNPNGWSQADFDSLKNINTDWEDVFFRTGITQMHQLSASGGNDRTRFYASLGYLNQSGVVQATDVKRYTGRINLESGTEQLRFGINASFGYSILNNTSENNQSIVSPLNGIRWSLPYFTPYDKDGKYLQDPTPSGQPNPLQELLENKRRFPQWKGVANAFVEYKPTFVKGFTLRTNWGFDYTQNEREVYSAPGTSAGKQAQGGQGSLLRSFDRNFRYVGTNSINYKNTFGDHDISATIYQEILENDFNRFNFTGFGFTLPFPNEAGITDGTRDNGYIPVVAGTGTNNSLVSYFGEATYGYKNRYFFQAGYRRDGSSRFGTNNKWADFYNVGASWIVSDESFFESLKTIFDQVKVRASYGTVGNQSGIADFASRALFGKINYGGTTGLGLASPGNPDLRWETKQTLNLGIEFALLNNRISGSVEYYNSLTKDLFYNKTVSMTSGFATVLSNAGRLRNRGIEVSLRGVPVSTRNFSWTIDGNFTYNKNTILELGAGGEDNVLVNDGVSVLKIGKPLNTLYLVKYAGVDPANGDALYYDKDGKITKDFTADNNTYLGTADAPYFGGITNTFRYQALELQVFWVFALGNELYNNDRFNVEYPGYPASSLSKDLLREWRQPGDRTDIPRADASVYNLDKTTHFVENGSYWRLRNVQLAYNFSKGLLSKIKINSLRVFVQGQNLFTGTKYRGYDPEAPVSGSSVLNAGAQYPSLKTVTAGINIGF</sequence>
<dbReference type="OrthoDB" id="9768177at2"/>
<feature type="signal peptide" evidence="10">
    <location>
        <begin position="1"/>
        <end position="19"/>
    </location>
</feature>
<dbReference type="Gene3D" id="2.170.130.10">
    <property type="entry name" value="TonB-dependent receptor, plug domain"/>
    <property type="match status" value="1"/>
</dbReference>